<gene>
    <name evidence="1" type="ORF">PHYBLDRAFT_144837</name>
</gene>
<dbReference type="OrthoDB" id="2287349at2759"/>
<protein>
    <submittedName>
        <fullName evidence="1">Uncharacterized protein</fullName>
    </submittedName>
</protein>
<accession>A0A162PVD8</accession>
<dbReference type="VEuPathDB" id="FungiDB:PHYBLDRAFT_144837"/>
<dbReference type="EMBL" id="KV440979">
    <property type="protein sequence ID" value="OAD74386.1"/>
    <property type="molecule type" value="Genomic_DNA"/>
</dbReference>
<dbReference type="GeneID" id="28992212"/>
<keyword evidence="2" id="KW-1185">Reference proteome</keyword>
<dbReference type="AlphaFoldDB" id="A0A162PVD8"/>
<reference evidence="2" key="1">
    <citation type="submission" date="2015-06" db="EMBL/GenBank/DDBJ databases">
        <title>Expansion of signal transduction pathways in fungi by whole-genome duplication.</title>
        <authorList>
            <consortium name="DOE Joint Genome Institute"/>
            <person name="Corrochano L.M."/>
            <person name="Kuo A."/>
            <person name="Marcet-Houben M."/>
            <person name="Polaino S."/>
            <person name="Salamov A."/>
            <person name="Villalobos J.M."/>
            <person name="Alvarez M.I."/>
            <person name="Avalos J."/>
            <person name="Benito E.P."/>
            <person name="Benoit I."/>
            <person name="Burger G."/>
            <person name="Camino L.P."/>
            <person name="Canovas D."/>
            <person name="Cerda-Olmedo E."/>
            <person name="Cheng J.-F."/>
            <person name="Dominguez A."/>
            <person name="Elias M."/>
            <person name="Eslava A.P."/>
            <person name="Glaser F."/>
            <person name="Grimwood J."/>
            <person name="Gutierrez G."/>
            <person name="Heitman J."/>
            <person name="Henrissat B."/>
            <person name="Iturriaga E.A."/>
            <person name="Lang B.F."/>
            <person name="Lavin J.L."/>
            <person name="Lee S."/>
            <person name="Li W."/>
            <person name="Lindquist E."/>
            <person name="Lopez-Garcia S."/>
            <person name="Luque E.M."/>
            <person name="Marcos A.T."/>
            <person name="Martin J."/>
            <person name="McCluskey K."/>
            <person name="Medina H.R."/>
            <person name="Miralles-Duran A."/>
            <person name="Miyazaki A."/>
            <person name="Munoz-Torres E."/>
            <person name="Oguiza J.A."/>
            <person name="Ohm R."/>
            <person name="Olmedo M."/>
            <person name="Orejas M."/>
            <person name="Ortiz-Castellanos L."/>
            <person name="Pisabarro A.G."/>
            <person name="Rodriguez-Romero J."/>
            <person name="Ruiz-Herrera J."/>
            <person name="Ruiz-Vazquez R."/>
            <person name="Sanz C."/>
            <person name="Schackwitz W."/>
            <person name="Schmutz J."/>
            <person name="Shahriari M."/>
            <person name="Shelest E."/>
            <person name="Silva-Franco F."/>
            <person name="Soanes D."/>
            <person name="Syed K."/>
            <person name="Tagua V.G."/>
            <person name="Talbot N.J."/>
            <person name="Thon M."/>
            <person name="De vries R.P."/>
            <person name="Wiebenga A."/>
            <person name="Yadav J.S."/>
            <person name="Braun E.L."/>
            <person name="Baker S."/>
            <person name="Garre V."/>
            <person name="Horwitz B."/>
            <person name="Torres-Martinez S."/>
            <person name="Idnurm A."/>
            <person name="Herrera-Estrella A."/>
            <person name="Gabaldon T."/>
            <person name="Grigoriev I.V."/>
        </authorList>
    </citation>
    <scope>NUCLEOTIDE SEQUENCE [LARGE SCALE GENOMIC DNA]</scope>
    <source>
        <strain evidence="2">NRRL 1555(-)</strain>
    </source>
</reference>
<sequence length="121" mass="13369">MSKFLQYHTFPPISLATLCQPLSRGSLGILNPQVQQAALQLCWLRPLILSPKQPSGLVPPCRYCQPTYLSLSSSLSHVFSPPPTVLPSHPLGEISWYPMLTRWIAATQFLHHAPSIASPVN</sequence>
<dbReference type="Proteomes" id="UP000077315">
    <property type="component" value="Unassembled WGS sequence"/>
</dbReference>
<dbReference type="RefSeq" id="XP_018292426.1">
    <property type="nucleotide sequence ID" value="XM_018431306.1"/>
</dbReference>
<dbReference type="InParanoid" id="A0A162PVD8"/>
<evidence type="ECO:0000313" key="1">
    <source>
        <dbReference type="EMBL" id="OAD74386.1"/>
    </source>
</evidence>
<name>A0A162PVD8_PHYB8</name>
<proteinExistence type="predicted"/>
<evidence type="ECO:0000313" key="2">
    <source>
        <dbReference type="Proteomes" id="UP000077315"/>
    </source>
</evidence>
<organism evidence="1 2">
    <name type="scientific">Phycomyces blakesleeanus (strain ATCC 8743b / DSM 1359 / FGSC 10004 / NBRC 33097 / NRRL 1555)</name>
    <dbReference type="NCBI Taxonomy" id="763407"/>
    <lineage>
        <taxon>Eukaryota</taxon>
        <taxon>Fungi</taxon>
        <taxon>Fungi incertae sedis</taxon>
        <taxon>Mucoromycota</taxon>
        <taxon>Mucoromycotina</taxon>
        <taxon>Mucoromycetes</taxon>
        <taxon>Mucorales</taxon>
        <taxon>Phycomycetaceae</taxon>
        <taxon>Phycomyces</taxon>
    </lineage>
</organism>